<dbReference type="SUPFAM" id="SSF82549">
    <property type="entry name" value="DAK1/DegV-like"/>
    <property type="match status" value="1"/>
</dbReference>
<dbReference type="Proteomes" id="UP000245283">
    <property type="component" value="Unassembled WGS sequence"/>
</dbReference>
<gene>
    <name evidence="6" type="ORF">DD236_08205</name>
</gene>
<dbReference type="InterPro" id="IPR004006">
    <property type="entry name" value="DhaK_dom"/>
</dbReference>
<keyword evidence="3 6" id="KW-0418">Kinase</keyword>
<evidence type="ECO:0000313" key="7">
    <source>
        <dbReference type="Proteomes" id="UP000245283"/>
    </source>
</evidence>
<feature type="domain" description="DhaK" evidence="5">
    <location>
        <begin position="10"/>
        <end position="330"/>
    </location>
</feature>
<dbReference type="AlphaFoldDB" id="A0A2V1KAS6"/>
<dbReference type="PANTHER" id="PTHR28629">
    <property type="entry name" value="TRIOKINASE/FMN CYCLASE"/>
    <property type="match status" value="1"/>
</dbReference>
<reference evidence="7" key="1">
    <citation type="submission" date="2018-05" db="EMBL/GenBank/DDBJ databases">
        <authorList>
            <person name="Li Y."/>
        </authorList>
    </citation>
    <scope>NUCLEOTIDE SEQUENCE [LARGE SCALE GENOMIC DNA]</scope>
    <source>
        <strain evidence="7">sk1b4</strain>
    </source>
</reference>
<dbReference type="GO" id="GO:0005524">
    <property type="term" value="F:ATP binding"/>
    <property type="evidence" value="ECO:0007669"/>
    <property type="project" value="UniProtKB-KW"/>
</dbReference>
<dbReference type="OrthoDB" id="9806345at2"/>
<dbReference type="RefSeq" id="WP_109093888.1">
    <property type="nucleotide sequence ID" value="NZ_QETB01000004.1"/>
</dbReference>
<dbReference type="Gene3D" id="3.30.1180.20">
    <property type="entry name" value="Dihydroxyacetone kinase, domain 2"/>
    <property type="match status" value="1"/>
</dbReference>
<protein>
    <submittedName>
        <fullName evidence="6">Dihydroxyacetone kinase</fullName>
    </submittedName>
</protein>
<dbReference type="GO" id="GO:0019563">
    <property type="term" value="P:glycerol catabolic process"/>
    <property type="evidence" value="ECO:0007669"/>
    <property type="project" value="TreeGrafter"/>
</dbReference>
<evidence type="ECO:0000256" key="2">
    <source>
        <dbReference type="ARBA" id="ARBA00022741"/>
    </source>
</evidence>
<proteinExistence type="predicted"/>
<keyword evidence="7" id="KW-1185">Reference proteome</keyword>
<evidence type="ECO:0000259" key="5">
    <source>
        <dbReference type="PROSITE" id="PS51481"/>
    </source>
</evidence>
<evidence type="ECO:0000256" key="4">
    <source>
        <dbReference type="ARBA" id="ARBA00022840"/>
    </source>
</evidence>
<keyword evidence="2" id="KW-0547">Nucleotide-binding</keyword>
<dbReference type="GO" id="GO:0004371">
    <property type="term" value="F:glycerone kinase activity"/>
    <property type="evidence" value="ECO:0007669"/>
    <property type="project" value="InterPro"/>
</dbReference>
<dbReference type="PROSITE" id="PS51481">
    <property type="entry name" value="DHAK"/>
    <property type="match status" value="1"/>
</dbReference>
<accession>A0A2V1KAS6</accession>
<dbReference type="GO" id="GO:0005829">
    <property type="term" value="C:cytosol"/>
    <property type="evidence" value="ECO:0007669"/>
    <property type="project" value="TreeGrafter"/>
</dbReference>
<comment type="caution">
    <text evidence="6">The sequence shown here is derived from an EMBL/GenBank/DDBJ whole genome shotgun (WGS) entry which is preliminary data.</text>
</comment>
<evidence type="ECO:0000256" key="3">
    <source>
        <dbReference type="ARBA" id="ARBA00022777"/>
    </source>
</evidence>
<name>A0A2V1KAS6_9ACTO</name>
<dbReference type="FunFam" id="3.30.1180.20:FF:000001">
    <property type="entry name" value="Dihydroxyacetone kinase 1"/>
    <property type="match status" value="1"/>
</dbReference>
<dbReference type="InterPro" id="IPR050861">
    <property type="entry name" value="Dihydroxyacetone_Kinase"/>
</dbReference>
<dbReference type="FunFam" id="3.40.50.10440:FF:000001">
    <property type="entry name" value="Dihydroxyacetone kinase, DhaK subunit"/>
    <property type="match status" value="1"/>
</dbReference>
<dbReference type="Pfam" id="PF02733">
    <property type="entry name" value="Dak1"/>
    <property type="match status" value="1"/>
</dbReference>
<dbReference type="PANTHER" id="PTHR28629:SF4">
    <property type="entry name" value="TRIOKINASE_FMN CYCLASE"/>
    <property type="match status" value="1"/>
</dbReference>
<sequence>MAKVHKIINDPENIVDEVLDGLVAISRGLLARDPGSRVIRRTEIDEGKVGLVVGGGSGHEPMYGAFVGPGLAAASVSGDIFAAPAPPHVQEAVEAADSGAGVLLVYGNYAGDVMNFDMGAEDAADDSDIETKTVLVRDDVATPDIDGRRGIGGAFYVVKAAGAACAKGLSLDEAAAATERVQFNTRTIGVAVKAGTLPDTGKLTFELGDDEIEIGLGVHGEMGVERSKMMSADELAKNMVDRVADDLPFEKGDRVAVLMNNLGATTQMEMLIVYRKVAELLEERGLKIERTDIGAHFTSQEMAGFSLTMLKLDDEIAELLAAPCNSVPYTQAQL</sequence>
<dbReference type="EMBL" id="QETB01000004">
    <property type="protein sequence ID" value="PWF26061.1"/>
    <property type="molecule type" value="Genomic_DNA"/>
</dbReference>
<organism evidence="6 7">
    <name type="scientific">Ancrocorticia populi</name>
    <dbReference type="NCBI Taxonomy" id="2175228"/>
    <lineage>
        <taxon>Bacteria</taxon>
        <taxon>Bacillati</taxon>
        <taxon>Actinomycetota</taxon>
        <taxon>Actinomycetes</taxon>
        <taxon>Actinomycetales</taxon>
        <taxon>Actinomycetaceae</taxon>
        <taxon>Ancrocorticia</taxon>
    </lineage>
</organism>
<dbReference type="Gene3D" id="3.40.50.10440">
    <property type="entry name" value="Dihydroxyacetone kinase, domain 1"/>
    <property type="match status" value="1"/>
</dbReference>
<evidence type="ECO:0000313" key="6">
    <source>
        <dbReference type="EMBL" id="PWF26061.1"/>
    </source>
</evidence>
<evidence type="ECO:0000256" key="1">
    <source>
        <dbReference type="ARBA" id="ARBA00022679"/>
    </source>
</evidence>
<keyword evidence="4" id="KW-0067">ATP-binding</keyword>
<keyword evidence="1" id="KW-0808">Transferase</keyword>